<dbReference type="SUPFAM" id="SSF54523">
    <property type="entry name" value="Pili subunits"/>
    <property type="match status" value="1"/>
</dbReference>
<evidence type="ECO:0000256" key="8">
    <source>
        <dbReference type="ARBA" id="ARBA00023136"/>
    </source>
</evidence>
<evidence type="ECO:0000259" key="12">
    <source>
        <dbReference type="Pfam" id="PF12019"/>
    </source>
</evidence>
<dbReference type="InterPro" id="IPR012902">
    <property type="entry name" value="N_methyl_site"/>
</dbReference>
<organism evidence="13 14">
    <name type="scientific">Acinetobacter indicus CIP 110367</name>
    <dbReference type="NCBI Taxonomy" id="1341679"/>
    <lineage>
        <taxon>Bacteria</taxon>
        <taxon>Pseudomonadati</taxon>
        <taxon>Pseudomonadota</taxon>
        <taxon>Gammaproteobacteria</taxon>
        <taxon>Moraxellales</taxon>
        <taxon>Moraxellaceae</taxon>
        <taxon>Acinetobacter</taxon>
    </lineage>
</organism>
<dbReference type="eggNOG" id="COG4970">
    <property type="taxonomic scope" value="Bacteria"/>
</dbReference>
<evidence type="ECO:0000313" key="13">
    <source>
        <dbReference type="EMBL" id="ESK48525.1"/>
    </source>
</evidence>
<dbReference type="GO" id="GO:0015628">
    <property type="term" value="P:protein secretion by the type II secretion system"/>
    <property type="evidence" value="ECO:0007669"/>
    <property type="project" value="InterPro"/>
</dbReference>
<comment type="similarity">
    <text evidence="9">Belongs to the GSP H family.</text>
</comment>
<dbReference type="Pfam" id="PF07963">
    <property type="entry name" value="N_methyl"/>
    <property type="match status" value="1"/>
</dbReference>
<dbReference type="GO" id="GO:0005886">
    <property type="term" value="C:plasma membrane"/>
    <property type="evidence" value="ECO:0007669"/>
    <property type="project" value="UniProtKB-SubCell"/>
</dbReference>
<dbReference type="NCBIfam" id="TIGR02532">
    <property type="entry name" value="IV_pilin_GFxxxE"/>
    <property type="match status" value="1"/>
</dbReference>
<keyword evidence="4" id="KW-0488">Methylation</keyword>
<accession>V2UIR9</accession>
<dbReference type="OrthoDB" id="6120962at2"/>
<keyword evidence="6 11" id="KW-0812">Transmembrane</keyword>
<keyword evidence="14" id="KW-1185">Reference proteome</keyword>
<feature type="domain" description="General secretion pathway GspH" evidence="12">
    <location>
        <begin position="45"/>
        <end position="153"/>
    </location>
</feature>
<name>V2UIR9_9GAMM</name>
<gene>
    <name evidence="13" type="ORF">P253_01170</name>
</gene>
<evidence type="ECO:0000256" key="11">
    <source>
        <dbReference type="SAM" id="Phobius"/>
    </source>
</evidence>
<reference evidence="13 14" key="1">
    <citation type="submission" date="2013-10" db="EMBL/GenBank/DDBJ databases">
        <title>The Genome Sequence of Acinetobacter indicus CIP 110367.</title>
        <authorList>
            <consortium name="The Broad Institute Genomics Platform"/>
            <consortium name="The Broad Institute Genome Sequencing Center for Infectious Disease"/>
            <person name="Cerqueira G."/>
            <person name="Feldgarden M."/>
            <person name="Courvalin P."/>
            <person name="Grillot-Courvalin C."/>
            <person name="Clermont D."/>
            <person name="Rocha E."/>
            <person name="Yoon E.-J."/>
            <person name="Nemec A."/>
            <person name="Young S.K."/>
            <person name="Zeng Q."/>
            <person name="Gargeya S."/>
            <person name="Fitzgerald M."/>
            <person name="Abouelleil A."/>
            <person name="Alvarado L."/>
            <person name="Berlin A.M."/>
            <person name="Chapman S.B."/>
            <person name="Gainer-Dewar J."/>
            <person name="Goldberg J."/>
            <person name="Gnerre S."/>
            <person name="Griggs A."/>
            <person name="Gujja S."/>
            <person name="Hansen M."/>
            <person name="Howarth C."/>
            <person name="Imamovic A."/>
            <person name="Ireland A."/>
            <person name="Larimer J."/>
            <person name="McCowan C."/>
            <person name="Murphy C."/>
            <person name="Pearson M."/>
            <person name="Poon T.W."/>
            <person name="Priest M."/>
            <person name="Roberts A."/>
            <person name="Saif S."/>
            <person name="Shea T."/>
            <person name="Sykes S."/>
            <person name="Wortman J."/>
            <person name="Nusbaum C."/>
            <person name="Birren B."/>
        </authorList>
    </citation>
    <scope>NUCLEOTIDE SEQUENCE [LARGE SCALE GENOMIC DNA]</scope>
    <source>
        <strain evidence="13 14">CIP 110367</strain>
    </source>
</reference>
<evidence type="ECO:0000256" key="1">
    <source>
        <dbReference type="ARBA" id="ARBA00004377"/>
    </source>
</evidence>
<evidence type="ECO:0000256" key="6">
    <source>
        <dbReference type="ARBA" id="ARBA00022692"/>
    </source>
</evidence>
<sequence>MKPNKGFTLFELIVTVAVLAILAMIAAPSMVNLIKSSKVKTTSSAIVDFMQQARSEAIRTGRPVTVCASSSGSACVNTNKTQWSVGLVMKITNPDASAIYSVLKFDDPNLIITGPNNTDSQVVFNSIGATSGIHRVEVTMTGQDTYSVCIPISGRAERIKGSTCP</sequence>
<feature type="transmembrane region" description="Helical" evidence="11">
    <location>
        <begin position="12"/>
        <end position="34"/>
    </location>
</feature>
<dbReference type="Proteomes" id="UP000018415">
    <property type="component" value="Unassembled WGS sequence"/>
</dbReference>
<dbReference type="AlphaFoldDB" id="V2UIR9"/>
<evidence type="ECO:0000313" key="14">
    <source>
        <dbReference type="Proteomes" id="UP000018415"/>
    </source>
</evidence>
<dbReference type="Gene3D" id="3.55.40.10">
    <property type="entry name" value="minor pseudopilin epsh domain"/>
    <property type="match status" value="1"/>
</dbReference>
<evidence type="ECO:0000256" key="2">
    <source>
        <dbReference type="ARBA" id="ARBA00021549"/>
    </source>
</evidence>
<dbReference type="HOGENOM" id="CLU_084761_2_1_6"/>
<evidence type="ECO:0000256" key="7">
    <source>
        <dbReference type="ARBA" id="ARBA00022989"/>
    </source>
</evidence>
<keyword evidence="3" id="KW-1003">Cell membrane</keyword>
<keyword evidence="7 11" id="KW-1133">Transmembrane helix</keyword>
<dbReference type="EMBL" id="AYET01000002">
    <property type="protein sequence ID" value="ESK48525.1"/>
    <property type="molecule type" value="Genomic_DNA"/>
</dbReference>
<comment type="subcellular location">
    <subcellularLocation>
        <location evidence="1">Cell inner membrane</location>
        <topology evidence="1">Single-pass membrane protein</topology>
    </subcellularLocation>
</comment>
<comment type="caution">
    <text evidence="13">The sequence shown here is derived from an EMBL/GenBank/DDBJ whole genome shotgun (WGS) entry which is preliminary data.</text>
</comment>
<protein>
    <recommendedName>
        <fullName evidence="2">Type II secretion system protein H</fullName>
    </recommendedName>
    <alternativeName>
        <fullName evidence="10">General secretion pathway protein H</fullName>
    </alternativeName>
</protein>
<evidence type="ECO:0000256" key="4">
    <source>
        <dbReference type="ARBA" id="ARBA00022481"/>
    </source>
</evidence>
<dbReference type="Pfam" id="PF12019">
    <property type="entry name" value="GspH"/>
    <property type="match status" value="1"/>
</dbReference>
<evidence type="ECO:0000256" key="10">
    <source>
        <dbReference type="ARBA" id="ARBA00030775"/>
    </source>
</evidence>
<proteinExistence type="inferred from homology"/>
<keyword evidence="5" id="KW-0997">Cell inner membrane</keyword>
<dbReference type="GO" id="GO:0015627">
    <property type="term" value="C:type II protein secretion system complex"/>
    <property type="evidence" value="ECO:0007669"/>
    <property type="project" value="InterPro"/>
</dbReference>
<dbReference type="InterPro" id="IPR022346">
    <property type="entry name" value="T2SS_GspH"/>
</dbReference>
<keyword evidence="8 11" id="KW-0472">Membrane</keyword>
<evidence type="ECO:0000256" key="5">
    <source>
        <dbReference type="ARBA" id="ARBA00022519"/>
    </source>
</evidence>
<dbReference type="InterPro" id="IPR045584">
    <property type="entry name" value="Pilin-like"/>
</dbReference>
<evidence type="ECO:0000256" key="3">
    <source>
        <dbReference type="ARBA" id="ARBA00022475"/>
    </source>
</evidence>
<dbReference type="RefSeq" id="WP_016659140.1">
    <property type="nucleotide sequence ID" value="NZ_BBSF01000012.1"/>
</dbReference>
<evidence type="ECO:0000256" key="9">
    <source>
        <dbReference type="ARBA" id="ARBA00025772"/>
    </source>
</evidence>